<sequence length="150" mass="17499">MKVYEFQHSDLPFQLSTGLRFICKSAVARRQYAQGERVEFSDKTIVKIIVPSDDSILPYLSCTCPVSGSTLRINIQIQPERALLEFNDAKAYLRRILCIEAVSVSQRDLANVLRHGPRQHYTEDFFRDQIEKYQYRADTFHTYELGPQYD</sequence>
<dbReference type="EMBL" id="PQ015378">
    <property type="protein sequence ID" value="XDJ14608.1"/>
    <property type="molecule type" value="Genomic_DNA"/>
</dbReference>
<accession>A0AB39CCA5</accession>
<protein>
    <submittedName>
        <fullName evidence="1">Uncharacterized protein</fullName>
    </submittedName>
</protein>
<organism evidence="1">
    <name type="scientific">Pseudomonas phage RVTF4</name>
    <dbReference type="NCBI Taxonomy" id="3236931"/>
    <lineage>
        <taxon>Viruses</taxon>
    </lineage>
</organism>
<proteinExistence type="predicted"/>
<evidence type="ECO:0000313" key="1">
    <source>
        <dbReference type="EMBL" id="XDJ14608.1"/>
    </source>
</evidence>
<reference evidence="1" key="1">
    <citation type="submission" date="2024-07" db="EMBL/GenBank/DDBJ databases">
        <authorList>
            <person name="Bringhurst R.M."/>
            <person name="Homer T.E."/>
        </authorList>
    </citation>
    <scope>NUCLEOTIDE SEQUENCE</scope>
</reference>
<name>A0AB39CCA5_9VIRU</name>